<keyword evidence="6" id="KW-1185">Reference proteome</keyword>
<organism evidence="5 6">
    <name type="scientific">Thermococcus celer Vu 13 = JCM 8558</name>
    <dbReference type="NCBI Taxonomy" id="1293037"/>
    <lineage>
        <taxon>Archaea</taxon>
        <taxon>Methanobacteriati</taxon>
        <taxon>Methanobacteriota</taxon>
        <taxon>Thermococci</taxon>
        <taxon>Thermococcales</taxon>
        <taxon>Thermococcaceae</taxon>
        <taxon>Thermococcus</taxon>
    </lineage>
</organism>
<dbReference type="GO" id="GO:0009097">
    <property type="term" value="P:isoleucine biosynthetic process"/>
    <property type="evidence" value="ECO:0007669"/>
    <property type="project" value="TreeGrafter"/>
</dbReference>
<feature type="domain" description="Tryptophan synthase beta chain-like PALP" evidence="4">
    <location>
        <begin position="68"/>
        <end position="346"/>
    </location>
</feature>
<reference evidence="5 6" key="1">
    <citation type="submission" date="2016-03" db="EMBL/GenBank/DDBJ databases">
        <title>Complete genome sequence of Thermococcus celer.</title>
        <authorList>
            <person name="Oger P.M."/>
        </authorList>
    </citation>
    <scope>NUCLEOTIDE SEQUENCE [LARGE SCALE GENOMIC DNA]</scope>
    <source>
        <strain evidence="5 6">Vu 13</strain>
    </source>
</reference>
<dbReference type="NCBIfam" id="NF006205">
    <property type="entry name" value="PRK08329.1"/>
    <property type="match status" value="1"/>
</dbReference>
<name>A0A218NZK8_THECE</name>
<evidence type="ECO:0000313" key="6">
    <source>
        <dbReference type="Proteomes" id="UP000197156"/>
    </source>
</evidence>
<evidence type="ECO:0000256" key="2">
    <source>
        <dbReference type="ARBA" id="ARBA00022898"/>
    </source>
</evidence>
<dbReference type="GO" id="GO:0006567">
    <property type="term" value="P:L-threonine catabolic process"/>
    <property type="evidence" value="ECO:0007669"/>
    <property type="project" value="TreeGrafter"/>
</dbReference>
<dbReference type="GeneID" id="33323105"/>
<dbReference type="PANTHER" id="PTHR48078">
    <property type="entry name" value="THREONINE DEHYDRATASE, MITOCHONDRIAL-RELATED"/>
    <property type="match status" value="1"/>
</dbReference>
<dbReference type="CDD" id="cd01563">
    <property type="entry name" value="Thr-synth_1"/>
    <property type="match status" value="1"/>
</dbReference>
<dbReference type="InterPro" id="IPR036052">
    <property type="entry name" value="TrpB-like_PALP_sf"/>
</dbReference>
<dbReference type="OrthoDB" id="85597at2157"/>
<evidence type="ECO:0000259" key="4">
    <source>
        <dbReference type="Pfam" id="PF00291"/>
    </source>
</evidence>
<dbReference type="PANTHER" id="PTHR48078:SF6">
    <property type="entry name" value="L-THREONINE DEHYDRATASE CATABOLIC TDCB"/>
    <property type="match status" value="1"/>
</dbReference>
<dbReference type="GO" id="GO:0004794">
    <property type="term" value="F:threonine deaminase activity"/>
    <property type="evidence" value="ECO:0007669"/>
    <property type="project" value="TreeGrafter"/>
</dbReference>
<proteinExistence type="predicted"/>
<dbReference type="GO" id="GO:0003941">
    <property type="term" value="F:L-serine ammonia-lyase activity"/>
    <property type="evidence" value="ECO:0007669"/>
    <property type="project" value="TreeGrafter"/>
</dbReference>
<gene>
    <name evidence="5" type="ORF">A3L02_00105</name>
</gene>
<evidence type="ECO:0000256" key="3">
    <source>
        <dbReference type="ARBA" id="ARBA00023239"/>
    </source>
</evidence>
<dbReference type="Proteomes" id="UP000197156">
    <property type="component" value="Chromosome"/>
</dbReference>
<evidence type="ECO:0000256" key="1">
    <source>
        <dbReference type="ARBA" id="ARBA00001933"/>
    </source>
</evidence>
<evidence type="ECO:0000313" key="5">
    <source>
        <dbReference type="EMBL" id="ASI98085.1"/>
    </source>
</evidence>
<keyword evidence="3" id="KW-0456">Lyase</keyword>
<keyword evidence="2" id="KW-0663">Pyridoxal phosphate</keyword>
<dbReference type="RefSeq" id="WP_088862062.1">
    <property type="nucleotide sequence ID" value="NZ_CP014854.1"/>
</dbReference>
<dbReference type="EMBL" id="CP014854">
    <property type="protein sequence ID" value="ASI98085.1"/>
    <property type="molecule type" value="Genomic_DNA"/>
</dbReference>
<dbReference type="Gene3D" id="3.40.50.1100">
    <property type="match status" value="2"/>
</dbReference>
<accession>A0A218NZK8</accession>
<comment type="cofactor">
    <cofactor evidence="1">
        <name>pyridoxal 5'-phosphate</name>
        <dbReference type="ChEBI" id="CHEBI:597326"/>
    </cofactor>
</comment>
<dbReference type="InterPro" id="IPR050147">
    <property type="entry name" value="Ser/Thr_Dehydratase"/>
</dbReference>
<dbReference type="GO" id="GO:0006565">
    <property type="term" value="P:L-serine catabolic process"/>
    <property type="evidence" value="ECO:0007669"/>
    <property type="project" value="TreeGrafter"/>
</dbReference>
<protein>
    <submittedName>
        <fullName evidence="5">Threonine synthase</fullName>
    </submittedName>
</protein>
<dbReference type="KEGG" id="tce:A3L02_00105"/>
<dbReference type="InterPro" id="IPR001926">
    <property type="entry name" value="TrpB-like_PALP"/>
</dbReference>
<dbReference type="Pfam" id="PF00291">
    <property type="entry name" value="PALP"/>
    <property type="match status" value="1"/>
</dbReference>
<dbReference type="SUPFAM" id="SSF53686">
    <property type="entry name" value="Tryptophan synthase beta subunit-like PLP-dependent enzymes"/>
    <property type="match status" value="1"/>
</dbReference>
<dbReference type="AlphaFoldDB" id="A0A218NZK8"/>
<sequence length="355" mass="38834">MLVCSRCGRKYPEDFRLTCECGGTLTVARELPADFSGGLRNYPDMRRYLAFIPVSEEHLPRLVPSITPVSRLKVNGVTALFKLEYLQPTGSFKDRGTYVTVAKLKGESITEVVLDSSGNAAISLAAFSRMEGIRAHLFVPEHTSPGKLALLRRLGAELHVVEGDRMAVHREAVSFSKEKGIAYVSHWLNPYFLEGTKVAALEAYEQAGVPDYVISPAGSGTLFLGLWKGFSELRSMGEIDELPTFVAVQAEGYESLCERSTRKSHLAEGIAITEPPRLEEMEAVLDETGGTCVSVGDPGIERALRWLWERGFPVEPTSATVLAALWELRKRSFIRSGSSVLLPLTGSGLKGVEGI</sequence>